<dbReference type="FunFam" id="3.40.50.2000:FF:000119">
    <property type="entry name" value="Glycosyl transferase group 1"/>
    <property type="match status" value="1"/>
</dbReference>
<feature type="domain" description="Glycosyl transferase family 1" evidence="2">
    <location>
        <begin position="187"/>
        <end position="344"/>
    </location>
</feature>
<proteinExistence type="predicted"/>
<evidence type="ECO:0000259" key="3">
    <source>
        <dbReference type="Pfam" id="PF13439"/>
    </source>
</evidence>
<organism evidence="4 5">
    <name type="scientific">Candidatus Gottesmanbacteria bacterium RIFCSPHIGHO2_02_FULL_39_14</name>
    <dbReference type="NCBI Taxonomy" id="1798383"/>
    <lineage>
        <taxon>Bacteria</taxon>
        <taxon>Candidatus Gottesmaniibacteriota</taxon>
    </lineage>
</organism>
<comment type="caution">
    <text evidence="4">The sequence shown here is derived from an EMBL/GenBank/DDBJ whole genome shotgun (WGS) entry which is preliminary data.</text>
</comment>
<name>A0A1F6A087_9BACT</name>
<dbReference type="InterPro" id="IPR001296">
    <property type="entry name" value="Glyco_trans_1"/>
</dbReference>
<dbReference type="EMBL" id="MFJM01000023">
    <property type="protein sequence ID" value="OGG18063.1"/>
    <property type="molecule type" value="Genomic_DNA"/>
</dbReference>
<feature type="domain" description="Glycosyltransferase subfamily 4-like N-terminal" evidence="3">
    <location>
        <begin position="123"/>
        <end position="181"/>
    </location>
</feature>
<dbReference type="InterPro" id="IPR028098">
    <property type="entry name" value="Glyco_trans_4-like_N"/>
</dbReference>
<evidence type="ECO:0008006" key="6">
    <source>
        <dbReference type="Google" id="ProtNLM"/>
    </source>
</evidence>
<dbReference type="PANTHER" id="PTHR46401">
    <property type="entry name" value="GLYCOSYLTRANSFERASE WBBK-RELATED"/>
    <property type="match status" value="1"/>
</dbReference>
<dbReference type="PANTHER" id="PTHR46401:SF2">
    <property type="entry name" value="GLYCOSYLTRANSFERASE WBBK-RELATED"/>
    <property type="match status" value="1"/>
</dbReference>
<dbReference type="STRING" id="1798383.A3D78_01030"/>
<accession>A0A1F6A087</accession>
<gene>
    <name evidence="4" type="ORF">A3D78_01030</name>
</gene>
<evidence type="ECO:0000313" key="5">
    <source>
        <dbReference type="Proteomes" id="UP000176253"/>
    </source>
</evidence>
<keyword evidence="1" id="KW-0808">Transferase</keyword>
<sequence>MKNKSQQFIAIDANEANIAHRVGIGRYSFEILWGIYRINILNKDKIHFQIYLKYKPLSDLPPSAPYWQYIVIKPSFLWSQFALPFHLKRTADKPLLLFSISHYAPLLTNVKRIILVLDLSYLYYPELFKKGDLFKLKYWTHFSVQKAEMIITISQFSKGELVKHYGIDPEKIIVAYPGIDRQVFTPSAKRKVNNNILFVGTLQPRKNITGLIKAFSILARKRDLKLTIVGKKGWLYRDIFALVKRLALEKKVIFTDFIKDSKLVSLYRQSLCFVLPSFYEGFGIPVIEAMSCGCPVLVAKTSSLPEIVGPAGLFFDPKNIRQLANLLEKVCFDRQLRTGLVNKGLERAKYFNWEKSAEIIYTTIVNTARI</sequence>
<dbReference type="SUPFAM" id="SSF53756">
    <property type="entry name" value="UDP-Glycosyltransferase/glycogen phosphorylase"/>
    <property type="match status" value="1"/>
</dbReference>
<dbReference type="Gene3D" id="3.40.50.2000">
    <property type="entry name" value="Glycogen Phosphorylase B"/>
    <property type="match status" value="2"/>
</dbReference>
<dbReference type="Pfam" id="PF13439">
    <property type="entry name" value="Glyco_transf_4"/>
    <property type="match status" value="1"/>
</dbReference>
<dbReference type="GO" id="GO:0016757">
    <property type="term" value="F:glycosyltransferase activity"/>
    <property type="evidence" value="ECO:0007669"/>
    <property type="project" value="InterPro"/>
</dbReference>
<evidence type="ECO:0000313" key="4">
    <source>
        <dbReference type="EMBL" id="OGG18063.1"/>
    </source>
</evidence>
<dbReference type="AlphaFoldDB" id="A0A1F6A087"/>
<dbReference type="CDD" id="cd03809">
    <property type="entry name" value="GT4_MtfB-like"/>
    <property type="match status" value="1"/>
</dbReference>
<reference evidence="4 5" key="1">
    <citation type="journal article" date="2016" name="Nat. Commun.">
        <title>Thousands of microbial genomes shed light on interconnected biogeochemical processes in an aquifer system.</title>
        <authorList>
            <person name="Anantharaman K."/>
            <person name="Brown C.T."/>
            <person name="Hug L.A."/>
            <person name="Sharon I."/>
            <person name="Castelle C.J."/>
            <person name="Probst A.J."/>
            <person name="Thomas B.C."/>
            <person name="Singh A."/>
            <person name="Wilkins M.J."/>
            <person name="Karaoz U."/>
            <person name="Brodie E.L."/>
            <person name="Williams K.H."/>
            <person name="Hubbard S.S."/>
            <person name="Banfield J.F."/>
        </authorList>
    </citation>
    <scope>NUCLEOTIDE SEQUENCE [LARGE SCALE GENOMIC DNA]</scope>
</reference>
<dbReference type="Pfam" id="PF00534">
    <property type="entry name" value="Glycos_transf_1"/>
    <property type="match status" value="1"/>
</dbReference>
<dbReference type="Proteomes" id="UP000176253">
    <property type="component" value="Unassembled WGS sequence"/>
</dbReference>
<evidence type="ECO:0000259" key="2">
    <source>
        <dbReference type="Pfam" id="PF00534"/>
    </source>
</evidence>
<protein>
    <recommendedName>
        <fullName evidence="6">Glycosyl transferase family 1 domain-containing protein</fullName>
    </recommendedName>
</protein>
<evidence type="ECO:0000256" key="1">
    <source>
        <dbReference type="ARBA" id="ARBA00022679"/>
    </source>
</evidence>